<accession>A0A7K3VRQ6</accession>
<dbReference type="AlphaFoldDB" id="A0A7K3VRQ6"/>
<protein>
    <submittedName>
        <fullName evidence="1">Uncharacterized protein</fullName>
    </submittedName>
</protein>
<gene>
    <name evidence="1" type="ORF">GR257_34465</name>
</gene>
<sequence length="110" mass="13033">MDINEAIDKWMAGELSIKEVMVATGFRSVAAIHREVLDDKREREAESYIWSYADDATEEQQFLETMAYHYWSDWLREEPGYLEACVRMLKYERTRKLGIRRNKPAADTVH</sequence>
<reference evidence="1 2" key="1">
    <citation type="submission" date="2019-12" db="EMBL/GenBank/DDBJ databases">
        <title>Rhizobium genotypes associated with high levels of biological nitrogen fixation by grain legumes in a temperate-maritime cropping system.</title>
        <authorList>
            <person name="Maluk M."/>
            <person name="Francesc Ferrando Molina F."/>
            <person name="Lopez Del Egido L."/>
            <person name="Lafos M."/>
            <person name="Langarica-Fuentes A."/>
            <person name="Gebre Yohannes G."/>
            <person name="Young M.W."/>
            <person name="Martin P."/>
            <person name="Gantlett R."/>
            <person name="Kenicer G."/>
            <person name="Hawes C."/>
            <person name="Begg G.S."/>
            <person name="Quilliam R.S."/>
            <person name="Squire G.R."/>
            <person name="Poole P.S."/>
            <person name="Young P.W."/>
            <person name="Iannetta P.M."/>
            <person name="James E.K."/>
        </authorList>
    </citation>
    <scope>NUCLEOTIDE SEQUENCE [LARGE SCALE GENOMIC DNA]</scope>
    <source>
        <strain evidence="1 2">JHI54</strain>
    </source>
</reference>
<dbReference type="EMBL" id="WUFV01000034">
    <property type="protein sequence ID" value="NEK19869.1"/>
    <property type="molecule type" value="Genomic_DNA"/>
</dbReference>
<name>A0A7K3VRQ6_RHILE</name>
<organism evidence="1 2">
    <name type="scientific">Rhizobium leguminosarum</name>
    <dbReference type="NCBI Taxonomy" id="384"/>
    <lineage>
        <taxon>Bacteria</taxon>
        <taxon>Pseudomonadati</taxon>
        <taxon>Pseudomonadota</taxon>
        <taxon>Alphaproteobacteria</taxon>
        <taxon>Hyphomicrobiales</taxon>
        <taxon>Rhizobiaceae</taxon>
        <taxon>Rhizobium/Agrobacterium group</taxon>
        <taxon>Rhizobium</taxon>
    </lineage>
</organism>
<comment type="caution">
    <text evidence="1">The sequence shown here is derived from an EMBL/GenBank/DDBJ whole genome shotgun (WGS) entry which is preliminary data.</text>
</comment>
<evidence type="ECO:0000313" key="1">
    <source>
        <dbReference type="EMBL" id="NEK19869.1"/>
    </source>
</evidence>
<proteinExistence type="predicted"/>
<evidence type="ECO:0000313" key="2">
    <source>
        <dbReference type="Proteomes" id="UP000471705"/>
    </source>
</evidence>
<dbReference type="RefSeq" id="WP_164049981.1">
    <property type="nucleotide sequence ID" value="NZ_WUFV01000034.1"/>
</dbReference>
<dbReference type="Proteomes" id="UP000471705">
    <property type="component" value="Unassembled WGS sequence"/>
</dbReference>